<dbReference type="PANTHER" id="PTHR44329:SF289">
    <property type="entry name" value="SERINE_THREONINE-PROTEIN KINASE VIK"/>
    <property type="match status" value="1"/>
</dbReference>
<dbReference type="PRINTS" id="PR00109">
    <property type="entry name" value="TYRKINASE"/>
</dbReference>
<dbReference type="AlphaFoldDB" id="A0A2N0R4J1"/>
<protein>
    <submittedName>
        <fullName evidence="2">Kinase-like protein</fullName>
    </submittedName>
</protein>
<dbReference type="VEuPathDB" id="FungiDB:RhiirFUN_003690"/>
<dbReference type="EMBL" id="LLXH01001182">
    <property type="protein sequence ID" value="PKC60211.1"/>
    <property type="molecule type" value="Genomic_DNA"/>
</dbReference>
<dbReference type="SUPFAM" id="SSF56112">
    <property type="entry name" value="Protein kinase-like (PK-like)"/>
    <property type="match status" value="1"/>
</dbReference>
<dbReference type="VEuPathDB" id="FungiDB:FUN_021761"/>
<dbReference type="VEuPathDB" id="FungiDB:RhiirA1_468359"/>
<dbReference type="InterPro" id="IPR011009">
    <property type="entry name" value="Kinase-like_dom_sf"/>
</dbReference>
<dbReference type="GO" id="GO:0004674">
    <property type="term" value="F:protein serine/threonine kinase activity"/>
    <property type="evidence" value="ECO:0007669"/>
    <property type="project" value="TreeGrafter"/>
</dbReference>
<dbReference type="PROSITE" id="PS50011">
    <property type="entry name" value="PROTEIN_KINASE_DOM"/>
    <property type="match status" value="1"/>
</dbReference>
<organism evidence="2 4">
    <name type="scientific">Rhizophagus irregularis</name>
    <dbReference type="NCBI Taxonomy" id="588596"/>
    <lineage>
        <taxon>Eukaryota</taxon>
        <taxon>Fungi</taxon>
        <taxon>Fungi incertae sedis</taxon>
        <taxon>Mucoromycota</taxon>
        <taxon>Glomeromycotina</taxon>
        <taxon>Glomeromycetes</taxon>
        <taxon>Glomerales</taxon>
        <taxon>Glomeraceae</taxon>
        <taxon>Rhizophagus</taxon>
    </lineage>
</organism>
<evidence type="ECO:0000313" key="3">
    <source>
        <dbReference type="EMBL" id="PKC60211.1"/>
    </source>
</evidence>
<evidence type="ECO:0000313" key="4">
    <source>
        <dbReference type="Proteomes" id="UP000232688"/>
    </source>
</evidence>
<gene>
    <name evidence="3" type="ORF">RhiirA1_468359</name>
    <name evidence="2" type="ORF">RhiirA1_471339</name>
</gene>
<dbReference type="InterPro" id="IPR001245">
    <property type="entry name" value="Ser-Thr/Tyr_kinase_cat_dom"/>
</dbReference>
<dbReference type="Pfam" id="PF07714">
    <property type="entry name" value="PK_Tyr_Ser-Thr"/>
    <property type="match status" value="1"/>
</dbReference>
<evidence type="ECO:0000313" key="2">
    <source>
        <dbReference type="EMBL" id="PKC58200.1"/>
    </source>
</evidence>
<dbReference type="Proteomes" id="UP000232688">
    <property type="component" value="Unassembled WGS sequence"/>
</dbReference>
<keyword evidence="2" id="KW-0808">Transferase</keyword>
<dbReference type="InterPro" id="IPR000719">
    <property type="entry name" value="Prot_kinase_dom"/>
</dbReference>
<dbReference type="EMBL" id="LLXH01001603">
    <property type="protein sequence ID" value="PKC58200.1"/>
    <property type="molecule type" value="Genomic_DNA"/>
</dbReference>
<dbReference type="PANTHER" id="PTHR44329">
    <property type="entry name" value="SERINE/THREONINE-PROTEIN KINASE TNNI3K-RELATED"/>
    <property type="match status" value="1"/>
</dbReference>
<accession>A0A2N0R4J1</accession>
<reference evidence="2 4" key="2">
    <citation type="submission" date="2017-10" db="EMBL/GenBank/DDBJ databases">
        <title>Genome analyses suggest a sexual origin of heterokaryosis in a supposedly ancient asexual fungus.</title>
        <authorList>
            <person name="Corradi N."/>
            <person name="Sedzielewska K."/>
            <person name="Noel J."/>
            <person name="Charron P."/>
            <person name="Farinelli L."/>
            <person name="Marton T."/>
            <person name="Kruger M."/>
            <person name="Pelin A."/>
            <person name="Brachmann A."/>
            <person name="Corradi N."/>
        </authorList>
    </citation>
    <scope>NUCLEOTIDE SEQUENCE [LARGE SCALE GENOMIC DNA]</scope>
    <source>
        <strain evidence="2 4">A1</strain>
    </source>
</reference>
<evidence type="ECO:0000259" key="1">
    <source>
        <dbReference type="PROSITE" id="PS50011"/>
    </source>
</evidence>
<sequence>MVLLKEISFDPTPKLKSSPIPITFISFDRRKNECIYCGEKYVHTLFTYQKYCRKYLSRYLTGIKDNNLYLDAHYSMNLKCIDHEIRTFKPQVIQHCCGNCLVVLLFKQTFEYIFRYTDLYVNCYNNVIESEKDCKLCGKSLYQGNDDYIMKKIKLCTDCYLISSEYIESPLIKKPIPIIYLPWWHNISSCNACDLDLTFTTDCQKYCRNCLIFYTGCRYCLTTNIIFGLTTQSRCKKCKRVKGLLPSIIPDFTNILSGNHELDNFLLDLRIQVRYDNLKIDKFLDEIKNINKYFVLSEINLTIYSMCKYYKNSQSEKIMEWIPYSQFTNIREIARGGYGIIYHATRTAHFQNSESVILKKFKNSKDTSRYFLNELKSYQYCYEIKHHIIRVHGVTKDFKLGEYMLVMQYASGGDLHNWLQKNFANITWNKEKLMILWQISEGLETIHKADYIHRDFHSGNILYHNNSLQERYKERHQWLIGDLGLSQPVNITSSNNEIYGVIPYIAPEIFKGSSFSKESDVYSMGMIMWELTTGCKPFANVEHDHSLVYRILDGERPKITEDTPECYANLMKSCWDPDPKKRPSVKKIRNSFGSWFFRTLLDDVFTKAELKRRELIESQKLGPEFAKKPHPKAIYTSRSLISFVSKSSSIKSSLFYSNEDYISEEIKFDIKFKSEIYTSSLNVTATSRKRKVDESNIENDGKKRLCD</sequence>
<proteinExistence type="predicted"/>
<dbReference type="Gene3D" id="1.10.510.10">
    <property type="entry name" value="Transferase(Phosphotransferase) domain 1"/>
    <property type="match status" value="1"/>
</dbReference>
<reference evidence="2 4" key="1">
    <citation type="submission" date="2017-10" db="EMBL/GenBank/DDBJ databases">
        <title>Extensive intraspecific genome diversity in a model arbuscular mycorrhizal fungus.</title>
        <authorList>
            <person name="Chen E.C.H."/>
            <person name="Morin E."/>
            <person name="Baudet D."/>
            <person name="Noel J."/>
            <person name="Ndikumana S."/>
            <person name="Charron P."/>
            <person name="St-Onge C."/>
            <person name="Giorgi J."/>
            <person name="Grigoriev I.V."/>
            <person name="Roux C."/>
            <person name="Martin F.M."/>
            <person name="Corradi N."/>
        </authorList>
    </citation>
    <scope>NUCLEOTIDE SEQUENCE [LARGE SCALE GENOMIC DNA]</scope>
    <source>
        <strain evidence="2 4">A1</strain>
    </source>
</reference>
<comment type="caution">
    <text evidence="2">The sequence shown here is derived from an EMBL/GenBank/DDBJ whole genome shotgun (WGS) entry which is preliminary data.</text>
</comment>
<dbReference type="VEuPathDB" id="FungiDB:RhiirA1_471339"/>
<name>A0A2N0R4J1_9GLOM</name>
<feature type="domain" description="Protein kinase" evidence="1">
    <location>
        <begin position="327"/>
        <end position="596"/>
    </location>
</feature>
<dbReference type="GO" id="GO:0005524">
    <property type="term" value="F:ATP binding"/>
    <property type="evidence" value="ECO:0007669"/>
    <property type="project" value="InterPro"/>
</dbReference>
<keyword evidence="2" id="KW-0418">Kinase</keyword>
<dbReference type="InterPro" id="IPR051681">
    <property type="entry name" value="Ser/Thr_Kinases-Pseudokinases"/>
</dbReference>